<feature type="binding site" evidence="7">
    <location>
        <begin position="14"/>
        <end position="18"/>
    </location>
    <ligand>
        <name>L-glutamate</name>
        <dbReference type="ChEBI" id="CHEBI:29985"/>
    </ligand>
</feature>
<dbReference type="PRINTS" id="PR00987">
    <property type="entry name" value="TRNASYNTHGLU"/>
</dbReference>
<comment type="caution">
    <text evidence="10">The sequence shown here is derived from an EMBL/GenBank/DDBJ whole genome shotgun (WGS) entry which is preliminary data.</text>
</comment>
<evidence type="ECO:0000256" key="2">
    <source>
        <dbReference type="ARBA" id="ARBA00022723"/>
    </source>
</evidence>
<feature type="domain" description="Glutamyl/glutaminyl-tRNA synthetase class Ib catalytic" evidence="9">
    <location>
        <begin position="14"/>
        <end position="256"/>
    </location>
</feature>
<feature type="binding site" evidence="7">
    <location>
        <position position="106"/>
    </location>
    <ligand>
        <name>Zn(2+)</name>
        <dbReference type="ChEBI" id="CHEBI:29105"/>
    </ligand>
</feature>
<feature type="binding site" evidence="7">
    <location>
        <position position="50"/>
    </location>
    <ligand>
        <name>L-glutamate</name>
        <dbReference type="ChEBI" id="CHEBI:29985"/>
    </ligand>
</feature>
<dbReference type="PANTHER" id="PTHR43311:SF1">
    <property type="entry name" value="GLUTAMYL-Q TRNA(ASP) SYNTHETASE"/>
    <property type="match status" value="1"/>
</dbReference>
<keyword evidence="2 7" id="KW-0479">Metal-binding</keyword>
<dbReference type="InterPro" id="IPR020058">
    <property type="entry name" value="Glu/Gln-tRNA-synth_Ib_cat-dom"/>
</dbReference>
<evidence type="ECO:0000256" key="3">
    <source>
        <dbReference type="ARBA" id="ARBA00022741"/>
    </source>
</evidence>
<feature type="binding site" evidence="7">
    <location>
        <position position="132"/>
    </location>
    <ligand>
        <name>Zn(2+)</name>
        <dbReference type="ChEBI" id="CHEBI:29105"/>
    </ligand>
</feature>
<evidence type="ECO:0000256" key="8">
    <source>
        <dbReference type="RuleBase" id="RU363037"/>
    </source>
</evidence>
<feature type="binding site" evidence="7">
    <location>
        <position position="108"/>
    </location>
    <ligand>
        <name>Zn(2+)</name>
        <dbReference type="ChEBI" id="CHEBI:29105"/>
    </ligand>
</feature>
<feature type="binding site" evidence="7">
    <location>
        <position position="136"/>
    </location>
    <ligand>
        <name>Zn(2+)</name>
        <dbReference type="ChEBI" id="CHEBI:29105"/>
    </ligand>
</feature>
<dbReference type="NCBIfam" id="NF004314">
    <property type="entry name" value="PRK05710.1-3"/>
    <property type="match status" value="1"/>
</dbReference>
<dbReference type="NCBIfam" id="NF004313">
    <property type="entry name" value="PRK05710.1-2"/>
    <property type="match status" value="1"/>
</dbReference>
<dbReference type="HAMAP" id="MF_01428">
    <property type="entry name" value="Glu_Q_tRNA_synth"/>
    <property type="match status" value="1"/>
</dbReference>
<dbReference type="EMBL" id="JBBUTG010000001">
    <property type="protein sequence ID" value="MEK8029844.1"/>
    <property type="molecule type" value="Genomic_DNA"/>
</dbReference>
<feature type="binding site" evidence="7">
    <location>
        <position position="253"/>
    </location>
    <ligand>
        <name>ATP</name>
        <dbReference type="ChEBI" id="CHEBI:30616"/>
    </ligand>
</feature>
<keyword evidence="8" id="KW-0648">Protein biosynthesis</keyword>
<evidence type="ECO:0000256" key="7">
    <source>
        <dbReference type="HAMAP-Rule" id="MF_01428"/>
    </source>
</evidence>
<dbReference type="Proteomes" id="UP001371218">
    <property type="component" value="Unassembled WGS sequence"/>
</dbReference>
<evidence type="ECO:0000256" key="5">
    <source>
        <dbReference type="ARBA" id="ARBA00022840"/>
    </source>
</evidence>
<dbReference type="InterPro" id="IPR049940">
    <property type="entry name" value="GluQ/Sye"/>
</dbReference>
<dbReference type="NCBIfam" id="NF004315">
    <property type="entry name" value="PRK05710.1-4"/>
    <property type="match status" value="1"/>
</dbReference>
<feature type="short sequence motif" description="'KMSKS' region" evidence="7">
    <location>
        <begin position="250"/>
        <end position="254"/>
    </location>
</feature>
<gene>
    <name evidence="10" type="primary">gluQRS</name>
    <name evidence="7" type="synonym">gluQ</name>
    <name evidence="10" type="ORF">AACH06_03335</name>
</gene>
<evidence type="ECO:0000313" key="10">
    <source>
        <dbReference type="EMBL" id="MEK8029844.1"/>
    </source>
</evidence>
<dbReference type="RefSeq" id="WP_341424177.1">
    <property type="nucleotide sequence ID" value="NZ_JBBUTG010000001.1"/>
</dbReference>
<feature type="binding site" evidence="7">
    <location>
        <position position="194"/>
    </location>
    <ligand>
        <name>L-glutamate</name>
        <dbReference type="ChEBI" id="CHEBI:29985"/>
    </ligand>
</feature>
<dbReference type="PANTHER" id="PTHR43311">
    <property type="entry name" value="GLUTAMATE--TRNA LIGASE"/>
    <property type="match status" value="1"/>
</dbReference>
<keyword evidence="4 7" id="KW-0862">Zinc</keyword>
<evidence type="ECO:0000256" key="1">
    <source>
        <dbReference type="ARBA" id="ARBA00022598"/>
    </source>
</evidence>
<keyword evidence="1 7" id="KW-0436">Ligase</keyword>
<keyword evidence="5 7" id="KW-0067">ATP-binding</keyword>
<dbReference type="NCBIfam" id="TIGR03838">
    <property type="entry name" value="queuosine_YadB"/>
    <property type="match status" value="1"/>
</dbReference>
<name>A0ABU9BIR4_9BURK</name>
<dbReference type="InterPro" id="IPR000924">
    <property type="entry name" value="Glu/Gln-tRNA-synth"/>
</dbReference>
<keyword evidence="3 7" id="KW-0547">Nucleotide-binding</keyword>
<dbReference type="SUPFAM" id="SSF52374">
    <property type="entry name" value="Nucleotidylyl transferase"/>
    <property type="match status" value="1"/>
</dbReference>
<evidence type="ECO:0000256" key="6">
    <source>
        <dbReference type="ARBA" id="ARBA00023146"/>
    </source>
</evidence>
<dbReference type="Gene3D" id="3.40.50.620">
    <property type="entry name" value="HUPs"/>
    <property type="match status" value="1"/>
</dbReference>
<dbReference type="InterPro" id="IPR014729">
    <property type="entry name" value="Rossmann-like_a/b/a_fold"/>
</dbReference>
<reference evidence="10 11" key="1">
    <citation type="submission" date="2024-04" db="EMBL/GenBank/DDBJ databases">
        <title>Novel species of the genus Ideonella isolated from streams.</title>
        <authorList>
            <person name="Lu H."/>
        </authorList>
    </citation>
    <scope>NUCLEOTIDE SEQUENCE [LARGE SCALE GENOMIC DNA]</scope>
    <source>
        <strain evidence="10 11">DXS29W</strain>
    </source>
</reference>
<organism evidence="10 11">
    <name type="scientific">Ideonella lacteola</name>
    <dbReference type="NCBI Taxonomy" id="2984193"/>
    <lineage>
        <taxon>Bacteria</taxon>
        <taxon>Pseudomonadati</taxon>
        <taxon>Pseudomonadota</taxon>
        <taxon>Betaproteobacteria</taxon>
        <taxon>Burkholderiales</taxon>
        <taxon>Sphaerotilaceae</taxon>
        <taxon>Ideonella</taxon>
    </lineage>
</organism>
<dbReference type="InterPro" id="IPR022380">
    <property type="entry name" value="Glu-Q_tRNA(Asp)_Synthase"/>
</dbReference>
<keyword evidence="11" id="KW-1185">Reference proteome</keyword>
<feature type="binding site" evidence="7">
    <location>
        <position position="212"/>
    </location>
    <ligand>
        <name>L-glutamate</name>
        <dbReference type="ChEBI" id="CHEBI:29985"/>
    </ligand>
</feature>
<comment type="function">
    <text evidence="7">Catalyzes the tRNA-independent activation of glutamate in presence of ATP and the subsequent transfer of glutamate onto a tRNA(Asp). Glutamate is transferred on the 2-amino-5-(4,5-dihydroxy-2-cyclopenten-1-yl) moiety of the queuosine in the wobble position of the QUC anticodon.</text>
</comment>
<evidence type="ECO:0000313" key="11">
    <source>
        <dbReference type="Proteomes" id="UP001371218"/>
    </source>
</evidence>
<comment type="cofactor">
    <cofactor evidence="7">
        <name>Zn(2+)</name>
        <dbReference type="ChEBI" id="CHEBI:29105"/>
    </cofactor>
    <text evidence="7">Binds 1 zinc ion per subunit.</text>
</comment>
<accession>A0ABU9BIR4</accession>
<proteinExistence type="inferred from homology"/>
<dbReference type="Pfam" id="PF00749">
    <property type="entry name" value="tRNA-synt_1c"/>
    <property type="match status" value="1"/>
</dbReference>
<dbReference type="EC" id="6.1.1.-" evidence="7"/>
<evidence type="ECO:0000256" key="4">
    <source>
        <dbReference type="ARBA" id="ARBA00022833"/>
    </source>
</evidence>
<dbReference type="GO" id="GO:0016874">
    <property type="term" value="F:ligase activity"/>
    <property type="evidence" value="ECO:0007669"/>
    <property type="project" value="UniProtKB-KW"/>
</dbReference>
<protein>
    <recommendedName>
        <fullName evidence="7">Glutamyl-Q tRNA(Asp) synthetase</fullName>
        <shortName evidence="7">Glu-Q-RSs</shortName>
        <ecNumber evidence="7">6.1.1.-</ecNumber>
    </recommendedName>
</protein>
<keyword evidence="6 7" id="KW-0030">Aminoacyl-tRNA synthetase</keyword>
<comment type="similarity">
    <text evidence="7">Belongs to the class-I aminoacyl-tRNA synthetase family. GluQ subfamily.</text>
</comment>
<sequence length="303" mass="32617">MSLPAPGAAGYVGRFAPSPTGLLHAGSLVAALASWLDARAHGGRWLVRIEDVDTPRCVPGADREILRQLATCGLLPDGDPIWQSARSNLYQSALDQLWNEGQAYPCACSRKEIDEALAALGVQHERHGERVYPGTCRGGLRGRAARAWRVRTDAAGGTDTLIDWHDRRLGAQRQNVSAEVGDFVLRRADGLWAYQLAVVVDDAAQGVTHVVRGEDLADNTPRQIHLQRLLDLPTPAYLHTPLVLAADGQKLSKQNGAEPLDLADPLAALRRAGESLGLPPLPAQAALADWLAAAVAAWRRLHP</sequence>
<feature type="short sequence motif" description="'HIGH' region" evidence="7">
    <location>
        <begin position="17"/>
        <end position="27"/>
    </location>
</feature>
<evidence type="ECO:0000259" key="9">
    <source>
        <dbReference type="Pfam" id="PF00749"/>
    </source>
</evidence>